<dbReference type="SUPFAM" id="SSF52343">
    <property type="entry name" value="Ferredoxin reductase-like, C-terminal NADP-linked domain"/>
    <property type="match status" value="1"/>
</dbReference>
<evidence type="ECO:0000313" key="2">
    <source>
        <dbReference type="EMBL" id="GAA4454029.1"/>
    </source>
</evidence>
<keyword evidence="3" id="KW-1185">Reference proteome</keyword>
<evidence type="ECO:0000313" key="3">
    <source>
        <dbReference type="Proteomes" id="UP001501410"/>
    </source>
</evidence>
<comment type="caution">
    <text evidence="2">The sequence shown here is derived from an EMBL/GenBank/DDBJ whole genome shotgun (WGS) entry which is preliminary data.</text>
</comment>
<dbReference type="Gene3D" id="2.40.30.10">
    <property type="entry name" value="Translation factors"/>
    <property type="match status" value="1"/>
</dbReference>
<dbReference type="InterPro" id="IPR050415">
    <property type="entry name" value="MRET"/>
</dbReference>
<gene>
    <name evidence="2" type="ORF">GCM10023092_15310</name>
</gene>
<dbReference type="Gene3D" id="3.40.50.80">
    <property type="entry name" value="Nucleotide-binding domain of ferredoxin-NADP reductase (FNR) module"/>
    <property type="match status" value="1"/>
</dbReference>
<dbReference type="PRINTS" id="PR00410">
    <property type="entry name" value="PHEHYDRXLASE"/>
</dbReference>
<dbReference type="InterPro" id="IPR017938">
    <property type="entry name" value="Riboflavin_synthase-like_b-brl"/>
</dbReference>
<dbReference type="PANTHER" id="PTHR47354">
    <property type="entry name" value="NADH OXIDOREDUCTASE HCR"/>
    <property type="match status" value="1"/>
</dbReference>
<organism evidence="2 3">
    <name type="scientific">Rurimicrobium arvi</name>
    <dbReference type="NCBI Taxonomy" id="2049916"/>
    <lineage>
        <taxon>Bacteria</taxon>
        <taxon>Pseudomonadati</taxon>
        <taxon>Bacteroidota</taxon>
        <taxon>Chitinophagia</taxon>
        <taxon>Chitinophagales</taxon>
        <taxon>Chitinophagaceae</taxon>
        <taxon>Rurimicrobium</taxon>
    </lineage>
</organism>
<dbReference type="Proteomes" id="UP001501410">
    <property type="component" value="Unassembled WGS sequence"/>
</dbReference>
<dbReference type="PANTHER" id="PTHR47354:SF5">
    <property type="entry name" value="PROTEIN RFBI"/>
    <property type="match status" value="1"/>
</dbReference>
<dbReference type="SUPFAM" id="SSF63380">
    <property type="entry name" value="Riboflavin synthase domain-like"/>
    <property type="match status" value="1"/>
</dbReference>
<proteinExistence type="predicted"/>
<sequence>MSNKYIVKILDAEYINHDVKRFILEKPPGYVFTPGQGTEVAINLPEWNDKFRPFTFTNLVSQNYLELMVKIYNDRSGVTKQLGKTNAGAELIIGDAFGAITYKGPGVFIAGGSGITPFISIFRSLFRANLLKGNRLIYSNKTAEDVILYPELQRMLNGDMLNFFSHENRIGFGLNHIDRNYLIDNIRDFSSYFYLCGPESFVSDLSKILLDLGAKLDSLVVEQ</sequence>
<reference evidence="3" key="1">
    <citation type="journal article" date="2019" name="Int. J. Syst. Evol. Microbiol.">
        <title>The Global Catalogue of Microorganisms (GCM) 10K type strain sequencing project: providing services to taxonomists for standard genome sequencing and annotation.</title>
        <authorList>
            <consortium name="The Broad Institute Genomics Platform"/>
            <consortium name="The Broad Institute Genome Sequencing Center for Infectious Disease"/>
            <person name="Wu L."/>
            <person name="Ma J."/>
        </authorList>
    </citation>
    <scope>NUCLEOTIDE SEQUENCE [LARGE SCALE GENOMIC DNA]</scope>
    <source>
        <strain evidence="3">JCM 31921</strain>
    </source>
</reference>
<dbReference type="PROSITE" id="PS51384">
    <property type="entry name" value="FAD_FR"/>
    <property type="match status" value="1"/>
</dbReference>
<dbReference type="InterPro" id="IPR039261">
    <property type="entry name" value="FNR_nucleotide-bd"/>
</dbReference>
<feature type="domain" description="FAD-binding FR-type" evidence="1">
    <location>
        <begin position="2"/>
        <end position="103"/>
    </location>
</feature>
<name>A0ABP8MT88_9BACT</name>
<dbReference type="RefSeq" id="WP_344824891.1">
    <property type="nucleotide sequence ID" value="NZ_BAABEZ010000022.1"/>
</dbReference>
<evidence type="ECO:0000259" key="1">
    <source>
        <dbReference type="PROSITE" id="PS51384"/>
    </source>
</evidence>
<accession>A0ABP8MT88</accession>
<dbReference type="InterPro" id="IPR001433">
    <property type="entry name" value="OxRdtase_FAD/NAD-bd"/>
</dbReference>
<dbReference type="InterPro" id="IPR017927">
    <property type="entry name" value="FAD-bd_FR_type"/>
</dbReference>
<dbReference type="Pfam" id="PF00175">
    <property type="entry name" value="NAD_binding_1"/>
    <property type="match status" value="1"/>
</dbReference>
<dbReference type="EMBL" id="BAABEZ010000022">
    <property type="protein sequence ID" value="GAA4454029.1"/>
    <property type="molecule type" value="Genomic_DNA"/>
</dbReference>
<protein>
    <recommendedName>
        <fullName evidence="1">FAD-binding FR-type domain-containing protein</fullName>
    </recommendedName>
</protein>